<keyword evidence="1" id="KW-0472">Membrane</keyword>
<dbReference type="Pfam" id="PF04773">
    <property type="entry name" value="FecR"/>
    <property type="match status" value="1"/>
</dbReference>
<dbReference type="STRING" id="1122124.GCA_000423165_00629"/>
<dbReference type="Pfam" id="PF16220">
    <property type="entry name" value="DUF4880"/>
    <property type="match status" value="1"/>
</dbReference>
<evidence type="ECO:0000259" key="3">
    <source>
        <dbReference type="Pfam" id="PF16220"/>
    </source>
</evidence>
<gene>
    <name evidence="5" type="ORF">CWI80_03845</name>
</gene>
<evidence type="ECO:0000313" key="5">
    <source>
        <dbReference type="EMBL" id="RUO74482.1"/>
    </source>
</evidence>
<name>A0A432ZAS9_9GAMM</name>
<dbReference type="PANTHER" id="PTHR30273:SF2">
    <property type="entry name" value="PROTEIN FECR"/>
    <property type="match status" value="1"/>
</dbReference>
<evidence type="ECO:0000259" key="2">
    <source>
        <dbReference type="Pfam" id="PF04773"/>
    </source>
</evidence>
<comment type="caution">
    <text evidence="5">The sequence shown here is derived from an EMBL/GenBank/DDBJ whole genome shotgun (WGS) entry which is preliminary data.</text>
</comment>
<feature type="domain" description="FecR protein" evidence="2">
    <location>
        <begin position="156"/>
        <end position="247"/>
    </location>
</feature>
<dbReference type="PIRSF" id="PIRSF018266">
    <property type="entry name" value="FecR"/>
    <property type="match status" value="1"/>
</dbReference>
<evidence type="ECO:0008006" key="7">
    <source>
        <dbReference type="Google" id="ProtNLM"/>
    </source>
</evidence>
<dbReference type="Pfam" id="PF16344">
    <property type="entry name" value="FecR_C"/>
    <property type="match status" value="1"/>
</dbReference>
<dbReference type="InterPro" id="IPR006860">
    <property type="entry name" value="FecR"/>
</dbReference>
<dbReference type="Proteomes" id="UP000287022">
    <property type="component" value="Unassembled WGS sequence"/>
</dbReference>
<dbReference type="InterPro" id="IPR032623">
    <property type="entry name" value="FecR_N"/>
</dbReference>
<dbReference type="Gene3D" id="2.60.120.1440">
    <property type="match status" value="1"/>
</dbReference>
<organism evidence="5 6">
    <name type="scientific">Pseudidiomarina sediminum</name>
    <dbReference type="NCBI Taxonomy" id="431675"/>
    <lineage>
        <taxon>Bacteria</taxon>
        <taxon>Pseudomonadati</taxon>
        <taxon>Pseudomonadota</taxon>
        <taxon>Gammaproteobacteria</taxon>
        <taxon>Alteromonadales</taxon>
        <taxon>Idiomarinaceae</taxon>
        <taxon>Pseudidiomarina</taxon>
    </lineage>
</organism>
<proteinExistence type="predicted"/>
<keyword evidence="1" id="KW-1133">Transmembrane helix</keyword>
<feature type="domain" description="Protein FecR C-terminal" evidence="4">
    <location>
        <begin position="305"/>
        <end position="371"/>
    </location>
</feature>
<dbReference type="Gene3D" id="3.55.50.30">
    <property type="match status" value="1"/>
</dbReference>
<dbReference type="EMBL" id="PIQE01000001">
    <property type="protein sequence ID" value="RUO74482.1"/>
    <property type="molecule type" value="Genomic_DNA"/>
</dbReference>
<keyword evidence="1" id="KW-0812">Transmembrane</keyword>
<evidence type="ECO:0000259" key="4">
    <source>
        <dbReference type="Pfam" id="PF16344"/>
    </source>
</evidence>
<dbReference type="AlphaFoldDB" id="A0A432ZAS9"/>
<dbReference type="InterPro" id="IPR032508">
    <property type="entry name" value="FecR_C"/>
</dbReference>
<dbReference type="RefSeq" id="WP_026861669.1">
    <property type="nucleotide sequence ID" value="NZ_PIQE01000001.1"/>
</dbReference>
<dbReference type="PANTHER" id="PTHR30273">
    <property type="entry name" value="PERIPLASMIC SIGNAL SENSOR AND SIGMA FACTOR ACTIVATOR FECR-RELATED"/>
    <property type="match status" value="1"/>
</dbReference>
<feature type="domain" description="FecR N-terminal" evidence="3">
    <location>
        <begin position="11"/>
        <end position="48"/>
    </location>
</feature>
<protein>
    <recommendedName>
        <fullName evidence="7">FecR protein domain-containing protein</fullName>
    </recommendedName>
</protein>
<sequence length="374" mass="41439">MTKPTASHHAAATYWVTRLYSGEMTAQEERELQRWRAHPAHEIALQEAFAVWDLSADLYGNDEALAHQQAVEQRAKSGVWSAIALAASLACLSLILMLSEQFWQDDAALTLAEAEQKAAATLQQISSSVQLPELEDGFRMTSQAAMIALEEPRYFSTTVGEVSHIQLDDGTVVSLNTASAIKVTMYAHERQVELVHGEAYFDVAKDSNRPFVVATDEQQITVLGTAFNVRHRNDESTLKVSVVEGRVAVKRRVASTTEMTEPSQEEEQLLLAGDIGSFNDRSKVIQQHQHAEAEVNNAWRRGVVRFDDDELGTVIRELNRYRVKKIAVTNDTVRQLRISGVFHLQNGDGILDALAATLPITISQDAGQIYIAAK</sequence>
<reference evidence="6" key="1">
    <citation type="journal article" date="2018" name="Front. Microbiol.">
        <title>Genome-Based Analysis Reveals the Taxonomy and Diversity of the Family Idiomarinaceae.</title>
        <authorList>
            <person name="Liu Y."/>
            <person name="Lai Q."/>
            <person name="Shao Z."/>
        </authorList>
    </citation>
    <scope>NUCLEOTIDE SEQUENCE [LARGE SCALE GENOMIC DNA]</scope>
    <source>
        <strain evidence="6">c121</strain>
    </source>
</reference>
<evidence type="ECO:0000256" key="1">
    <source>
        <dbReference type="SAM" id="Phobius"/>
    </source>
</evidence>
<dbReference type="InterPro" id="IPR012373">
    <property type="entry name" value="Ferrdict_sens_TM"/>
</dbReference>
<feature type="transmembrane region" description="Helical" evidence="1">
    <location>
        <begin position="78"/>
        <end position="98"/>
    </location>
</feature>
<accession>A0A432ZAS9</accession>
<keyword evidence="6" id="KW-1185">Reference proteome</keyword>
<dbReference type="GO" id="GO:0016989">
    <property type="term" value="F:sigma factor antagonist activity"/>
    <property type="evidence" value="ECO:0007669"/>
    <property type="project" value="TreeGrafter"/>
</dbReference>
<evidence type="ECO:0000313" key="6">
    <source>
        <dbReference type="Proteomes" id="UP000287022"/>
    </source>
</evidence>